<sequence>MRNQRHSPPGDPTELMDDEEKRLLQSMGWKCDETGHVDGCCCSDDDSGISEQDILRFKANQKSVSVQRQELREKLLQKFNNLSQKPGGTGGGSGPGGDAITKQLNGLNIGVVH</sequence>
<dbReference type="InParanoid" id="A7T0J3"/>
<evidence type="ECO:0000256" key="1">
    <source>
        <dbReference type="SAM" id="MobiDB-lite"/>
    </source>
</evidence>
<name>A7T0J3_NEMVE</name>
<dbReference type="Proteomes" id="UP000001593">
    <property type="component" value="Unassembled WGS sequence"/>
</dbReference>
<proteinExistence type="predicted"/>
<feature type="region of interest" description="Disordered" evidence="1">
    <location>
        <begin position="81"/>
        <end position="113"/>
    </location>
</feature>
<protein>
    <submittedName>
        <fullName evidence="2">Uncharacterized protein</fullName>
    </submittedName>
</protein>
<gene>
    <name evidence="2" type="ORF">NEMVEDRAFT_v1g248354</name>
</gene>
<dbReference type="HOGENOM" id="CLU_2136402_0_0_1"/>
<feature type="compositionally biased region" description="Gly residues" evidence="1">
    <location>
        <begin position="87"/>
        <end position="97"/>
    </location>
</feature>
<dbReference type="AlphaFoldDB" id="A7T0J3"/>
<evidence type="ECO:0000313" key="2">
    <source>
        <dbReference type="EMBL" id="EDO30523.1"/>
    </source>
</evidence>
<organism evidence="2 3">
    <name type="scientific">Nematostella vectensis</name>
    <name type="common">Starlet sea anemone</name>
    <dbReference type="NCBI Taxonomy" id="45351"/>
    <lineage>
        <taxon>Eukaryota</taxon>
        <taxon>Metazoa</taxon>
        <taxon>Cnidaria</taxon>
        <taxon>Anthozoa</taxon>
        <taxon>Hexacorallia</taxon>
        <taxon>Actiniaria</taxon>
        <taxon>Edwardsiidae</taxon>
        <taxon>Nematostella</taxon>
    </lineage>
</organism>
<accession>A7T0J3</accession>
<dbReference type="EMBL" id="DS470031">
    <property type="protein sequence ID" value="EDO30523.1"/>
    <property type="molecule type" value="Genomic_DNA"/>
</dbReference>
<evidence type="ECO:0000313" key="3">
    <source>
        <dbReference type="Proteomes" id="UP000001593"/>
    </source>
</evidence>
<reference evidence="2 3" key="1">
    <citation type="journal article" date="2007" name="Science">
        <title>Sea anemone genome reveals ancestral eumetazoan gene repertoire and genomic organization.</title>
        <authorList>
            <person name="Putnam N.H."/>
            <person name="Srivastava M."/>
            <person name="Hellsten U."/>
            <person name="Dirks B."/>
            <person name="Chapman J."/>
            <person name="Salamov A."/>
            <person name="Terry A."/>
            <person name="Shapiro H."/>
            <person name="Lindquist E."/>
            <person name="Kapitonov V.V."/>
            <person name="Jurka J."/>
            <person name="Genikhovich G."/>
            <person name="Grigoriev I.V."/>
            <person name="Lucas S.M."/>
            <person name="Steele R.E."/>
            <person name="Finnerty J.R."/>
            <person name="Technau U."/>
            <person name="Martindale M.Q."/>
            <person name="Rokhsar D.S."/>
        </authorList>
    </citation>
    <scope>NUCLEOTIDE SEQUENCE [LARGE SCALE GENOMIC DNA]</scope>
    <source>
        <strain evidence="3">CH2 X CH6</strain>
    </source>
</reference>
<keyword evidence="3" id="KW-1185">Reference proteome</keyword>